<reference evidence="2" key="1">
    <citation type="submission" date="2020-02" db="EMBL/GenBank/DDBJ databases">
        <authorList>
            <person name="Meier V. D."/>
        </authorList>
    </citation>
    <scope>NUCLEOTIDE SEQUENCE</scope>
    <source>
        <strain evidence="2">AVDCRST_MAG55</strain>
    </source>
</reference>
<protein>
    <submittedName>
        <fullName evidence="2">Uncharacterized protein</fullName>
    </submittedName>
</protein>
<feature type="region of interest" description="Disordered" evidence="1">
    <location>
        <begin position="34"/>
        <end position="105"/>
    </location>
</feature>
<feature type="compositionally biased region" description="Low complexity" evidence="1">
    <location>
        <begin position="77"/>
        <end position="105"/>
    </location>
</feature>
<evidence type="ECO:0000313" key="2">
    <source>
        <dbReference type="EMBL" id="CAA9440229.1"/>
    </source>
</evidence>
<gene>
    <name evidence="2" type="ORF">AVDCRST_MAG55-3372</name>
</gene>
<proteinExistence type="predicted"/>
<evidence type="ECO:0000256" key="1">
    <source>
        <dbReference type="SAM" id="MobiDB-lite"/>
    </source>
</evidence>
<sequence>MGKHALFETGIHRPGSKEDGFFCRYPGIGEAVRGAGAAEDRGPEGVTGLGGPHSEEDRSPRCRRWATTLRGGPSTVTARSTGSARSGRSSTASGTSPSGSPRYGA</sequence>
<organism evidence="2">
    <name type="scientific">uncultured Rubrobacteraceae bacterium</name>
    <dbReference type="NCBI Taxonomy" id="349277"/>
    <lineage>
        <taxon>Bacteria</taxon>
        <taxon>Bacillati</taxon>
        <taxon>Actinomycetota</taxon>
        <taxon>Rubrobacteria</taxon>
        <taxon>Rubrobacterales</taxon>
        <taxon>Rubrobacteraceae</taxon>
        <taxon>environmental samples</taxon>
    </lineage>
</organism>
<dbReference type="EMBL" id="CADCUZ010000170">
    <property type="protein sequence ID" value="CAA9440229.1"/>
    <property type="molecule type" value="Genomic_DNA"/>
</dbReference>
<dbReference type="AlphaFoldDB" id="A0A6J4QDU3"/>
<accession>A0A6J4QDU3</accession>
<name>A0A6J4QDU3_9ACTN</name>